<dbReference type="OrthoDB" id="10376033at2759"/>
<reference evidence="1 2" key="1">
    <citation type="submission" date="2014-06" db="EMBL/GenBank/DDBJ databases">
        <authorList>
            <consortium name="DOE Joint Genome Institute"/>
            <person name="Kuo A."/>
            <person name="Kohler A."/>
            <person name="Nagy L.G."/>
            <person name="Floudas D."/>
            <person name="Copeland A."/>
            <person name="Barry K.W."/>
            <person name="Cichocki N."/>
            <person name="Veneault-Fourrey C."/>
            <person name="LaButti K."/>
            <person name="Lindquist E.A."/>
            <person name="Lipzen A."/>
            <person name="Lundell T."/>
            <person name="Morin E."/>
            <person name="Murat C."/>
            <person name="Sun H."/>
            <person name="Tunlid A."/>
            <person name="Henrissat B."/>
            <person name="Grigoriev I.V."/>
            <person name="Hibbett D.S."/>
            <person name="Martin F."/>
            <person name="Nordberg H.P."/>
            <person name="Cantor M.N."/>
            <person name="Hua S.X."/>
        </authorList>
    </citation>
    <scope>NUCLEOTIDE SEQUENCE [LARGE SCALE GENOMIC DNA]</scope>
    <source>
        <strain evidence="1 2">ATCC 200175</strain>
    </source>
</reference>
<gene>
    <name evidence="1" type="ORF">PAXINDRAFT_168930</name>
</gene>
<accession>A0A0C9TJZ7</accession>
<dbReference type="EMBL" id="KN819335">
    <property type="protein sequence ID" value="KIJ15970.1"/>
    <property type="molecule type" value="Genomic_DNA"/>
</dbReference>
<evidence type="ECO:0000313" key="2">
    <source>
        <dbReference type="Proteomes" id="UP000053647"/>
    </source>
</evidence>
<name>A0A0C9TJZ7_PAXIN</name>
<reference evidence="2" key="2">
    <citation type="submission" date="2015-01" db="EMBL/GenBank/DDBJ databases">
        <title>Evolutionary Origins and Diversification of the Mycorrhizal Mutualists.</title>
        <authorList>
            <consortium name="DOE Joint Genome Institute"/>
            <consortium name="Mycorrhizal Genomics Consortium"/>
            <person name="Kohler A."/>
            <person name="Kuo A."/>
            <person name="Nagy L.G."/>
            <person name="Floudas D."/>
            <person name="Copeland A."/>
            <person name="Barry K.W."/>
            <person name="Cichocki N."/>
            <person name="Veneault-Fourrey C."/>
            <person name="LaButti K."/>
            <person name="Lindquist E.A."/>
            <person name="Lipzen A."/>
            <person name="Lundell T."/>
            <person name="Morin E."/>
            <person name="Murat C."/>
            <person name="Riley R."/>
            <person name="Ohm R."/>
            <person name="Sun H."/>
            <person name="Tunlid A."/>
            <person name="Henrissat B."/>
            <person name="Grigoriev I.V."/>
            <person name="Hibbett D.S."/>
            <person name="Martin F."/>
        </authorList>
    </citation>
    <scope>NUCLEOTIDE SEQUENCE [LARGE SCALE GENOMIC DNA]</scope>
    <source>
        <strain evidence="2">ATCC 200175</strain>
    </source>
</reference>
<organism evidence="1 2">
    <name type="scientific">Paxillus involutus ATCC 200175</name>
    <dbReference type="NCBI Taxonomy" id="664439"/>
    <lineage>
        <taxon>Eukaryota</taxon>
        <taxon>Fungi</taxon>
        <taxon>Dikarya</taxon>
        <taxon>Basidiomycota</taxon>
        <taxon>Agaricomycotina</taxon>
        <taxon>Agaricomycetes</taxon>
        <taxon>Agaricomycetidae</taxon>
        <taxon>Boletales</taxon>
        <taxon>Paxilineae</taxon>
        <taxon>Paxillaceae</taxon>
        <taxon>Paxillus</taxon>
    </lineage>
</organism>
<keyword evidence="2" id="KW-1185">Reference proteome</keyword>
<protein>
    <submittedName>
        <fullName evidence="1">Uncharacterized protein</fullName>
    </submittedName>
</protein>
<dbReference type="HOGENOM" id="CLU_2050352_0_0_1"/>
<sequence length="120" mass="13743">MWRTPQVTLPSPSVIRNHLDSKKSLLRMVVNPVSLVNPGHVVPTLYQPVSRPSYHIGTMDVRRTRRGADQSSWYRTTRPLVHFVACSPWLAAKLDSDYSRTFVVHSIFYIISSSSRGWSF</sequence>
<dbReference type="AlphaFoldDB" id="A0A0C9TJZ7"/>
<dbReference type="Proteomes" id="UP000053647">
    <property type="component" value="Unassembled WGS sequence"/>
</dbReference>
<evidence type="ECO:0000313" key="1">
    <source>
        <dbReference type="EMBL" id="KIJ15970.1"/>
    </source>
</evidence>
<proteinExistence type="predicted"/>